<proteinExistence type="predicted"/>
<dbReference type="AlphaFoldDB" id="X6NXC2"/>
<dbReference type="EMBL" id="ASPP01005214">
    <property type="protein sequence ID" value="ETO30950.1"/>
    <property type="molecule type" value="Genomic_DNA"/>
</dbReference>
<evidence type="ECO:0000256" key="2">
    <source>
        <dbReference type="SAM" id="Phobius"/>
    </source>
</evidence>
<comment type="caution">
    <text evidence="3">The sequence shown here is derived from an EMBL/GenBank/DDBJ whole genome shotgun (WGS) entry which is preliminary data.</text>
</comment>
<evidence type="ECO:0000313" key="4">
    <source>
        <dbReference type="Proteomes" id="UP000023152"/>
    </source>
</evidence>
<feature type="compositionally biased region" description="Basic residues" evidence="1">
    <location>
        <begin position="223"/>
        <end position="232"/>
    </location>
</feature>
<feature type="region of interest" description="Disordered" evidence="1">
    <location>
        <begin position="304"/>
        <end position="383"/>
    </location>
</feature>
<keyword evidence="2" id="KW-0812">Transmembrane</keyword>
<feature type="compositionally biased region" description="Low complexity" evidence="1">
    <location>
        <begin position="233"/>
        <end position="271"/>
    </location>
</feature>
<feature type="transmembrane region" description="Helical" evidence="2">
    <location>
        <begin position="74"/>
        <end position="92"/>
    </location>
</feature>
<keyword evidence="2" id="KW-0472">Membrane</keyword>
<gene>
    <name evidence="3" type="ORF">RFI_06169</name>
</gene>
<keyword evidence="4" id="KW-1185">Reference proteome</keyword>
<organism evidence="3 4">
    <name type="scientific">Reticulomyxa filosa</name>
    <dbReference type="NCBI Taxonomy" id="46433"/>
    <lineage>
        <taxon>Eukaryota</taxon>
        <taxon>Sar</taxon>
        <taxon>Rhizaria</taxon>
        <taxon>Retaria</taxon>
        <taxon>Foraminifera</taxon>
        <taxon>Monothalamids</taxon>
        <taxon>Reticulomyxidae</taxon>
        <taxon>Reticulomyxa</taxon>
    </lineage>
</organism>
<evidence type="ECO:0000313" key="3">
    <source>
        <dbReference type="EMBL" id="ETO30950.1"/>
    </source>
</evidence>
<evidence type="ECO:0000256" key="1">
    <source>
        <dbReference type="SAM" id="MobiDB-lite"/>
    </source>
</evidence>
<protein>
    <submittedName>
        <fullName evidence="3">Uncharacterized protein</fullName>
    </submittedName>
</protein>
<feature type="compositionally biased region" description="Basic and acidic residues" evidence="1">
    <location>
        <begin position="343"/>
        <end position="375"/>
    </location>
</feature>
<dbReference type="Proteomes" id="UP000023152">
    <property type="component" value="Unassembled WGS sequence"/>
</dbReference>
<keyword evidence="2" id="KW-1133">Transmembrane helix</keyword>
<feature type="region of interest" description="Disordered" evidence="1">
    <location>
        <begin position="221"/>
        <end position="271"/>
    </location>
</feature>
<reference evidence="3 4" key="1">
    <citation type="journal article" date="2013" name="Curr. Biol.">
        <title>The Genome of the Foraminiferan Reticulomyxa filosa.</title>
        <authorList>
            <person name="Glockner G."/>
            <person name="Hulsmann N."/>
            <person name="Schleicher M."/>
            <person name="Noegel A.A."/>
            <person name="Eichinger L."/>
            <person name="Gallinger C."/>
            <person name="Pawlowski J."/>
            <person name="Sierra R."/>
            <person name="Euteneuer U."/>
            <person name="Pillet L."/>
            <person name="Moustafa A."/>
            <person name="Platzer M."/>
            <person name="Groth M."/>
            <person name="Szafranski K."/>
            <person name="Schliwa M."/>
        </authorList>
    </citation>
    <scope>NUCLEOTIDE SEQUENCE [LARGE SCALE GENOMIC DNA]</scope>
</reference>
<name>X6NXC2_RETFI</name>
<sequence>MSDVGNTTLTANNTVHSTLLYGNVHQKEWLKTLRRGDIVQAGKLVGAIRYLGPINDGDGAKFSMFYFYLKKKHMNTFAYGCIYSLIPWAIFVKKKKKKEGNNGRKCRGENYGILIPAEKIGKKISSYEMLKKVTGLYEEYQKLQTLCWQYKKAIDESSAREQVYKEQISNLTQVILGQWNKNSTNNNIMSGGNTNNGNTHTNTSSVMSPNQLIKMTYDDTVHHNHGHKHSHNHNYTSNSNLNPNANPTSNSSTTTTTNNTTTPQPSNLSTSFLGGYSDASIAANGNDNVNVNVNVNVSDNGDAIGVSNGTGGSVSNGVYHHSQDSDKHYTRRIRPQEPMTRSSDPRRSDTNDHDDHDEDHFEATRPRSQTHDHYGAKSNPNLF</sequence>
<accession>X6NXC2</accession>